<name>A0A8X6UN87_NEPPI</name>
<proteinExistence type="predicted"/>
<dbReference type="AlphaFoldDB" id="A0A8X6UN87"/>
<organism evidence="2 3">
    <name type="scientific">Nephila pilipes</name>
    <name type="common">Giant wood spider</name>
    <name type="synonym">Nephila maculata</name>
    <dbReference type="NCBI Taxonomy" id="299642"/>
    <lineage>
        <taxon>Eukaryota</taxon>
        <taxon>Metazoa</taxon>
        <taxon>Ecdysozoa</taxon>
        <taxon>Arthropoda</taxon>
        <taxon>Chelicerata</taxon>
        <taxon>Arachnida</taxon>
        <taxon>Araneae</taxon>
        <taxon>Araneomorphae</taxon>
        <taxon>Entelegynae</taxon>
        <taxon>Araneoidea</taxon>
        <taxon>Nephilidae</taxon>
        <taxon>Nephila</taxon>
    </lineage>
</organism>
<evidence type="ECO:0000313" key="3">
    <source>
        <dbReference type="Proteomes" id="UP000887013"/>
    </source>
</evidence>
<accession>A0A8X6UN87</accession>
<evidence type="ECO:0000313" key="2">
    <source>
        <dbReference type="EMBL" id="GFU33467.1"/>
    </source>
</evidence>
<keyword evidence="3" id="KW-1185">Reference proteome</keyword>
<evidence type="ECO:0000256" key="1">
    <source>
        <dbReference type="SAM" id="MobiDB-lite"/>
    </source>
</evidence>
<dbReference type="Proteomes" id="UP000887013">
    <property type="component" value="Unassembled WGS sequence"/>
</dbReference>
<comment type="caution">
    <text evidence="2">The sequence shown here is derived from an EMBL/GenBank/DDBJ whole genome shotgun (WGS) entry which is preliminary data.</text>
</comment>
<protein>
    <submittedName>
        <fullName evidence="2">Uncharacterized protein</fullName>
    </submittedName>
</protein>
<reference evidence="2" key="1">
    <citation type="submission" date="2020-08" db="EMBL/GenBank/DDBJ databases">
        <title>Multicomponent nature underlies the extraordinary mechanical properties of spider dragline silk.</title>
        <authorList>
            <person name="Kono N."/>
            <person name="Nakamura H."/>
            <person name="Mori M."/>
            <person name="Yoshida Y."/>
            <person name="Ohtoshi R."/>
            <person name="Malay A.D."/>
            <person name="Moran D.A.P."/>
            <person name="Tomita M."/>
            <person name="Numata K."/>
            <person name="Arakawa K."/>
        </authorList>
    </citation>
    <scope>NUCLEOTIDE SEQUENCE</scope>
</reference>
<sequence>MTHWRPGGQTHFHYVRGKGQREGKKNRIRSRIWTARLPVYYLSGVFTGTKALSWCGEARGFAQLQSTRAQQKKETRGGPFHCFRPVPLSRCAAETISGEGVQVGKQYSRKFRTSSCLLLLLGSC</sequence>
<feature type="region of interest" description="Disordered" evidence="1">
    <location>
        <begin position="1"/>
        <end position="25"/>
    </location>
</feature>
<dbReference type="EMBL" id="BMAW01130091">
    <property type="protein sequence ID" value="GFU33467.1"/>
    <property type="molecule type" value="Genomic_DNA"/>
</dbReference>
<gene>
    <name evidence="2" type="ORF">NPIL_334741</name>
</gene>